<dbReference type="RefSeq" id="WP_181569188.1">
    <property type="nucleotide sequence ID" value="NZ_CP059322.2"/>
</dbReference>
<dbReference type="AlphaFoldDB" id="A0A7L6B3W5"/>
<accession>A0A7L6B3W5</accession>
<dbReference type="Proteomes" id="UP000510844">
    <property type="component" value="Chromosome"/>
</dbReference>
<keyword evidence="2" id="KW-1185">Reference proteome</keyword>
<protein>
    <submittedName>
        <fullName evidence="1">Uncharacterized protein</fullName>
    </submittedName>
</protein>
<dbReference type="KEGG" id="mfeu:H1D33_25975"/>
<reference evidence="1 2" key="2">
    <citation type="journal article" date="2021" name="Mar. Drugs">
        <title>A New Micromonospora Strain with Antibiotic Activity Isolated from the Microbiome of a Mid-Atlantic Deep-Sea Sponge.</title>
        <authorList>
            <person name="Back C.R."/>
            <person name="Stennett H.L."/>
            <person name="Williams S.E."/>
            <person name="Wang L."/>
            <person name="Ojeda Gomez J."/>
            <person name="Abdulle O.M."/>
            <person name="Duffy T."/>
            <person name="Neal C."/>
            <person name="Mantell J."/>
            <person name="Jepson M.A."/>
            <person name="Hendry K.R."/>
            <person name="Powell D."/>
            <person name="Stach J.E.M."/>
            <person name="Essex-Lopresti A.E."/>
            <person name="Willis C.L."/>
            <person name="Curnow P."/>
            <person name="Race P.R."/>
        </authorList>
    </citation>
    <scope>NUCLEOTIDE SEQUENCE [LARGE SCALE GENOMIC DNA]</scope>
    <source>
        <strain evidence="1 2">28ISP2-46</strain>
    </source>
</reference>
<organism evidence="1 2">
    <name type="scientific">Micromonospora robiginosa</name>
    <dbReference type="NCBI Taxonomy" id="2749844"/>
    <lineage>
        <taxon>Bacteria</taxon>
        <taxon>Bacillati</taxon>
        <taxon>Actinomycetota</taxon>
        <taxon>Actinomycetes</taxon>
        <taxon>Micromonosporales</taxon>
        <taxon>Micromonosporaceae</taxon>
        <taxon>Micromonospora</taxon>
    </lineage>
</organism>
<evidence type="ECO:0000313" key="1">
    <source>
        <dbReference type="EMBL" id="QLQ36673.1"/>
    </source>
</evidence>
<evidence type="ECO:0000313" key="2">
    <source>
        <dbReference type="Proteomes" id="UP000510844"/>
    </source>
</evidence>
<sequence length="196" mass="22448">MTHVLEMATFRAEMVDLSACFNNTAATTPETTGAGGLNVWRNSFPIEELPDATEVFRPGAVPFRFPRTGPGRLDNVVCAGQRIDLRPARYDWIYLLACAERRIEDVVHLHYRDGSVDEEWLRVSDFWPASPPRFGELEAVRCDRIHFPRHVQPGIGPRIWQQRLPVPRQEELVYLRLPDNIAVHIFAMTAVSNGWR</sequence>
<proteinExistence type="predicted"/>
<gene>
    <name evidence="1" type="ORF">H1D33_25975</name>
</gene>
<dbReference type="EMBL" id="CP059322">
    <property type="protein sequence ID" value="QLQ36673.1"/>
    <property type="molecule type" value="Genomic_DNA"/>
</dbReference>
<name>A0A7L6B3W5_9ACTN</name>
<reference evidence="2" key="1">
    <citation type="submission" date="2020-07" db="EMBL/GenBank/DDBJ databases">
        <title>A new Micromonospora strain with potent antibiotic activity isolated from the microbiome of a mid-Atlantic deep-sea sponge.</title>
        <authorList>
            <person name="Back C.R."/>
            <person name="Stennett H.L."/>
            <person name="Williams S.E."/>
            <person name="Wang L."/>
            <person name="Ojeda Gomez J."/>
            <person name="Abdulle O.M."/>
            <person name="Duffy T."/>
            <person name="Hendry K.R."/>
            <person name="Powell D."/>
            <person name="Stach J.E."/>
            <person name="Essex-Lopresti A.E."/>
            <person name="Willis C.L."/>
            <person name="Curnow P."/>
            <person name="Race P.R."/>
        </authorList>
    </citation>
    <scope>NUCLEOTIDE SEQUENCE [LARGE SCALE GENOMIC DNA]</scope>
    <source>
        <strain evidence="2">28ISP2-46</strain>
    </source>
</reference>